<dbReference type="Proteomes" id="UP001596084">
    <property type="component" value="Unassembled WGS sequence"/>
</dbReference>
<accession>A0ABW0QB91</accession>
<reference evidence="2" key="1">
    <citation type="journal article" date="2019" name="Int. J. Syst. Evol. Microbiol.">
        <title>The Global Catalogue of Microorganisms (GCM) 10K type strain sequencing project: providing services to taxonomists for standard genome sequencing and annotation.</title>
        <authorList>
            <consortium name="The Broad Institute Genomics Platform"/>
            <consortium name="The Broad Institute Genome Sequencing Center for Infectious Disease"/>
            <person name="Wu L."/>
            <person name="Ma J."/>
        </authorList>
    </citation>
    <scope>NUCLEOTIDE SEQUENCE [LARGE SCALE GENOMIC DNA]</scope>
    <source>
        <strain evidence="2">CGMCC 4.7277</strain>
    </source>
</reference>
<dbReference type="EMBL" id="JBHSMX010000023">
    <property type="protein sequence ID" value="MFC5522141.1"/>
    <property type="molecule type" value="Genomic_DNA"/>
</dbReference>
<name>A0ABW0QB91_9BURK</name>
<dbReference type="SUPFAM" id="SSF55331">
    <property type="entry name" value="Tautomerase/MIF"/>
    <property type="match status" value="1"/>
</dbReference>
<dbReference type="Pfam" id="PF02962">
    <property type="entry name" value="CHMI"/>
    <property type="match status" value="1"/>
</dbReference>
<dbReference type="RefSeq" id="WP_068834146.1">
    <property type="nucleotide sequence ID" value="NZ_JBHSMX010000023.1"/>
</dbReference>
<proteinExistence type="predicted"/>
<dbReference type="PANTHER" id="PTHR37950:SF1">
    <property type="entry name" value="4-HYDROXYPHENYLACETATE CATABOLISM PROTEIN"/>
    <property type="match status" value="1"/>
</dbReference>
<dbReference type="InterPro" id="IPR004220">
    <property type="entry name" value="5-COMe_2-OHmuconate_Isoase"/>
</dbReference>
<dbReference type="Gene3D" id="3.30.429.10">
    <property type="entry name" value="Macrophage Migration Inhibitory Factor"/>
    <property type="match status" value="1"/>
</dbReference>
<gene>
    <name evidence="1" type="ORF">ACFPP7_14660</name>
</gene>
<dbReference type="PANTHER" id="PTHR37950">
    <property type="entry name" value="4-HYDROXYPHENYLACETATE CATABOLISM PROTEIN"/>
    <property type="match status" value="1"/>
</dbReference>
<dbReference type="CDD" id="cd00580">
    <property type="entry name" value="CHMI"/>
    <property type="match status" value="1"/>
</dbReference>
<dbReference type="InterPro" id="IPR014347">
    <property type="entry name" value="Tautomerase/MIF_sf"/>
</dbReference>
<comment type="caution">
    <text evidence="1">The sequence shown here is derived from an EMBL/GenBank/DDBJ whole genome shotgun (WGS) entry which is preliminary data.</text>
</comment>
<organism evidence="1 2">
    <name type="scientific">Polaromonas jejuensis</name>
    <dbReference type="NCBI Taxonomy" id="457502"/>
    <lineage>
        <taxon>Bacteria</taxon>
        <taxon>Pseudomonadati</taxon>
        <taxon>Pseudomonadota</taxon>
        <taxon>Betaproteobacteria</taxon>
        <taxon>Burkholderiales</taxon>
        <taxon>Comamonadaceae</taxon>
        <taxon>Polaromonas</taxon>
    </lineage>
</organism>
<keyword evidence="2" id="KW-1185">Reference proteome</keyword>
<evidence type="ECO:0000313" key="1">
    <source>
        <dbReference type="EMBL" id="MFC5522141.1"/>
    </source>
</evidence>
<protein>
    <submittedName>
        <fullName evidence="1">5-carboxymethyl-2-hydroxymuconate Delta-isomerase</fullName>
    </submittedName>
</protein>
<sequence>MPHIQIEYTANLEGAVVGGGLVEAIHQAAVDSGIFPVWGIRTVARAVSHYRVGNGDTGNGFVQVGVRIAPGRNLALRQRIAQELFSAFRQVMAGLFKTHRLGCQLEVTEFDADVCLYQNNLAASRDAAEPLVCRPVQEVVA</sequence>
<evidence type="ECO:0000313" key="2">
    <source>
        <dbReference type="Proteomes" id="UP001596084"/>
    </source>
</evidence>